<keyword evidence="1" id="KW-0472">Membrane</keyword>
<dbReference type="EMBL" id="DYZF01000081">
    <property type="protein sequence ID" value="HJE51016.1"/>
    <property type="molecule type" value="Genomic_DNA"/>
</dbReference>
<reference evidence="2" key="2">
    <citation type="submission" date="2021-09" db="EMBL/GenBank/DDBJ databases">
        <authorList>
            <person name="Gilroy R."/>
        </authorList>
    </citation>
    <scope>NUCLEOTIDE SEQUENCE</scope>
    <source>
        <strain evidence="2">ChiGjej3B3-7470</strain>
    </source>
</reference>
<evidence type="ECO:0000256" key="1">
    <source>
        <dbReference type="SAM" id="Phobius"/>
    </source>
</evidence>
<sequence>MSRYRTIIRWVFAVAFMAGGVVHLVMGRTAPESYGAFGHTAAWGVLSELWSAFVIPNIAWLTLIFAALEIMAGFGLLLGGRWTRLAVIGILAFFAFLLVLGYGWPMAGALDDFAKNRAGTLLMAALLILILAERTPHPLIGRPQLTLGRRDTSRG</sequence>
<organism evidence="2 3">
    <name type="scientific">Tessaracoccus flavescens</name>
    <dbReference type="NCBI Taxonomy" id="399497"/>
    <lineage>
        <taxon>Bacteria</taxon>
        <taxon>Bacillati</taxon>
        <taxon>Actinomycetota</taxon>
        <taxon>Actinomycetes</taxon>
        <taxon>Propionibacteriales</taxon>
        <taxon>Propionibacteriaceae</taxon>
        <taxon>Tessaracoccus</taxon>
    </lineage>
</organism>
<keyword evidence="1" id="KW-0812">Transmembrane</keyword>
<proteinExistence type="predicted"/>
<evidence type="ECO:0000313" key="2">
    <source>
        <dbReference type="EMBL" id="HJE51016.1"/>
    </source>
</evidence>
<feature type="transmembrane region" description="Helical" evidence="1">
    <location>
        <begin position="116"/>
        <end position="132"/>
    </location>
</feature>
<comment type="caution">
    <text evidence="2">The sequence shown here is derived from an EMBL/GenBank/DDBJ whole genome shotgun (WGS) entry which is preliminary data.</text>
</comment>
<name>A0A921EP90_9ACTN</name>
<evidence type="ECO:0008006" key="4">
    <source>
        <dbReference type="Google" id="ProtNLM"/>
    </source>
</evidence>
<keyword evidence="1" id="KW-1133">Transmembrane helix</keyword>
<accession>A0A921EP90</accession>
<dbReference type="AlphaFoldDB" id="A0A921EP90"/>
<evidence type="ECO:0000313" key="3">
    <source>
        <dbReference type="Proteomes" id="UP000712713"/>
    </source>
</evidence>
<feature type="transmembrane region" description="Helical" evidence="1">
    <location>
        <begin position="85"/>
        <end position="104"/>
    </location>
</feature>
<feature type="transmembrane region" description="Helical" evidence="1">
    <location>
        <begin position="7"/>
        <end position="26"/>
    </location>
</feature>
<feature type="transmembrane region" description="Helical" evidence="1">
    <location>
        <begin position="58"/>
        <end position="78"/>
    </location>
</feature>
<gene>
    <name evidence="2" type="ORF">K8V15_03400</name>
</gene>
<dbReference type="Proteomes" id="UP000712713">
    <property type="component" value="Unassembled WGS sequence"/>
</dbReference>
<protein>
    <recommendedName>
        <fullName evidence="4">DoxX family protein</fullName>
    </recommendedName>
</protein>
<reference evidence="2" key="1">
    <citation type="journal article" date="2021" name="PeerJ">
        <title>Extensive microbial diversity within the chicken gut microbiome revealed by metagenomics and culture.</title>
        <authorList>
            <person name="Gilroy R."/>
            <person name="Ravi A."/>
            <person name="Getino M."/>
            <person name="Pursley I."/>
            <person name="Horton D.L."/>
            <person name="Alikhan N.F."/>
            <person name="Baker D."/>
            <person name="Gharbi K."/>
            <person name="Hall N."/>
            <person name="Watson M."/>
            <person name="Adriaenssens E.M."/>
            <person name="Foster-Nyarko E."/>
            <person name="Jarju S."/>
            <person name="Secka A."/>
            <person name="Antonio M."/>
            <person name="Oren A."/>
            <person name="Chaudhuri R.R."/>
            <person name="La Ragione R."/>
            <person name="Hildebrand F."/>
            <person name="Pallen M.J."/>
        </authorList>
    </citation>
    <scope>NUCLEOTIDE SEQUENCE</scope>
    <source>
        <strain evidence="2">ChiGjej3B3-7470</strain>
    </source>
</reference>